<dbReference type="Proteomes" id="UP000317863">
    <property type="component" value="Unassembled WGS sequence"/>
</dbReference>
<keyword evidence="5" id="KW-1185">Reference proteome</keyword>
<dbReference type="AlphaFoldDB" id="A0A544QT46"/>
<dbReference type="UniPathway" id="UPA00148"/>
<dbReference type="PROSITE" id="PS51014">
    <property type="entry name" value="COBK_CBIJ"/>
    <property type="match status" value="1"/>
</dbReference>
<dbReference type="NCBIfam" id="TIGR00715">
    <property type="entry name" value="precor6x_red"/>
    <property type="match status" value="1"/>
</dbReference>
<evidence type="ECO:0000256" key="1">
    <source>
        <dbReference type="ARBA" id="ARBA00004953"/>
    </source>
</evidence>
<evidence type="ECO:0000313" key="4">
    <source>
        <dbReference type="EMBL" id="TQQ83212.1"/>
    </source>
</evidence>
<dbReference type="GO" id="GO:0009236">
    <property type="term" value="P:cobalamin biosynthetic process"/>
    <property type="evidence" value="ECO:0007669"/>
    <property type="project" value="UniProtKB-UniPathway"/>
</dbReference>
<dbReference type="GO" id="GO:0016994">
    <property type="term" value="F:precorrin-6A reductase activity"/>
    <property type="evidence" value="ECO:0007669"/>
    <property type="project" value="UniProtKB-EC"/>
</dbReference>
<dbReference type="EC" id="1.3.1.54" evidence="4"/>
<comment type="pathway">
    <text evidence="1">Cofactor biosynthesis; adenosylcobalamin biosynthesis.</text>
</comment>
<comment type="caution">
    <text evidence="4">The sequence shown here is derived from an EMBL/GenBank/DDBJ whole genome shotgun (WGS) entry which is preliminary data.</text>
</comment>
<proteinExistence type="predicted"/>
<dbReference type="PANTHER" id="PTHR36925">
    <property type="entry name" value="COBALT-PRECORRIN-6A REDUCTASE"/>
    <property type="match status" value="1"/>
</dbReference>
<name>A0A544QT46_9FIRM</name>
<dbReference type="PANTHER" id="PTHR36925:SF1">
    <property type="entry name" value="COBALT-PRECORRIN-6A REDUCTASE"/>
    <property type="match status" value="1"/>
</dbReference>
<dbReference type="OrthoDB" id="9780707at2"/>
<reference evidence="4 5" key="1">
    <citation type="submission" date="2019-02" db="EMBL/GenBank/DDBJ databases">
        <title>Peptostreptococcaceae bacterium ZHW00191 nov., a new bacterium isolated from the human gut.</title>
        <authorList>
            <person name="Zhou H.-W."/>
            <person name="Chen X.-J."/>
        </authorList>
    </citation>
    <scope>NUCLEOTIDE SEQUENCE [LARGE SCALE GENOMIC DNA]</scope>
    <source>
        <strain evidence="4 5">ZHW00191</strain>
    </source>
</reference>
<evidence type="ECO:0000256" key="3">
    <source>
        <dbReference type="ARBA" id="ARBA00023002"/>
    </source>
</evidence>
<keyword evidence="2" id="KW-0169">Cobalamin biosynthesis</keyword>
<dbReference type="InterPro" id="IPR003723">
    <property type="entry name" value="Precorrin-6x_reduct"/>
</dbReference>
<dbReference type="EMBL" id="SGJB01000021">
    <property type="protein sequence ID" value="TQQ83212.1"/>
    <property type="molecule type" value="Genomic_DNA"/>
</dbReference>
<sequence>MILIFGGTSDSIEICKKLNENGMSDDYIISVATEYGKSIAENTASNVHMGRMDEDRMCSFIDENHIDFIIDATHPYAVDVSMNAIKSSNRKNIGYIRYERKSLLENLSYDGCIIVDDIESACDEIIKRDLNDVFIGTGSKNLALYTEKLREKRLFARVLPVSDVILECEGLGFSADNIIAMKGPFTKEMNVETFRKYNIGVLITKESGIEGGFMEKIDACEELGIPVVIIKRKKIDYINLVHDIFKIIDILCVKH</sequence>
<evidence type="ECO:0000256" key="2">
    <source>
        <dbReference type="ARBA" id="ARBA00022573"/>
    </source>
</evidence>
<dbReference type="Pfam" id="PF02571">
    <property type="entry name" value="CbiJ"/>
    <property type="match status" value="1"/>
</dbReference>
<accession>A0A544QT46</accession>
<keyword evidence="3 4" id="KW-0560">Oxidoreductase</keyword>
<dbReference type="RefSeq" id="WP_142536706.1">
    <property type="nucleotide sequence ID" value="NZ_SGJB01000021.1"/>
</dbReference>
<gene>
    <name evidence="4" type="primary">cobK</name>
    <name evidence="4" type="ORF">EXD82_09655</name>
</gene>
<organism evidence="4 5">
    <name type="scientific">Peptacetobacter hominis</name>
    <dbReference type="NCBI Taxonomy" id="2743610"/>
    <lineage>
        <taxon>Bacteria</taxon>
        <taxon>Bacillati</taxon>
        <taxon>Bacillota</taxon>
        <taxon>Clostridia</taxon>
        <taxon>Peptostreptococcales</taxon>
        <taxon>Peptostreptococcaceae</taxon>
        <taxon>Peptacetobacter</taxon>
    </lineage>
</organism>
<evidence type="ECO:0000313" key="5">
    <source>
        <dbReference type="Proteomes" id="UP000317863"/>
    </source>
</evidence>
<protein>
    <submittedName>
        <fullName evidence="4">Precorrin-6A reductase</fullName>
        <ecNumber evidence="4">1.3.1.54</ecNumber>
    </submittedName>
</protein>